<dbReference type="EMBL" id="CAFBQW010000358">
    <property type="protein sequence ID" value="CAB5069435.1"/>
    <property type="molecule type" value="Genomic_DNA"/>
</dbReference>
<dbReference type="AlphaFoldDB" id="A0A6J7UTU5"/>
<sequence length="216" mass="23659">MNLPSIWTLSWIHSEAHVADQLCIEASLNLTSSDLVSFSAIERRCVDSNGHRQAWFVHGDHRHRSRILRVAQCLANGDVFNSCHRDDLARSGLVHLYALMGLGYIQNCHLGSFNGAIGSAPRNLLAFSDSSVQHTTHGQAANELTRVQVGDPSLKRVIGLICGCGQVRDEQLEQRSEVSFKIVWVLGASHAGSSGSAVAINNWEVDLVNICIKVHE</sequence>
<name>A0A6J7UTU5_9ZZZZ</name>
<protein>
    <submittedName>
        <fullName evidence="1">Unannotated protein</fullName>
    </submittedName>
</protein>
<gene>
    <name evidence="1" type="ORF">UFOPK4354_02096</name>
</gene>
<organism evidence="1">
    <name type="scientific">freshwater metagenome</name>
    <dbReference type="NCBI Taxonomy" id="449393"/>
    <lineage>
        <taxon>unclassified sequences</taxon>
        <taxon>metagenomes</taxon>
        <taxon>ecological metagenomes</taxon>
    </lineage>
</organism>
<reference evidence="1" key="1">
    <citation type="submission" date="2020-05" db="EMBL/GenBank/DDBJ databases">
        <authorList>
            <person name="Chiriac C."/>
            <person name="Salcher M."/>
            <person name="Ghai R."/>
            <person name="Kavagutti S V."/>
        </authorList>
    </citation>
    <scope>NUCLEOTIDE SEQUENCE</scope>
</reference>
<evidence type="ECO:0000313" key="1">
    <source>
        <dbReference type="EMBL" id="CAB5069435.1"/>
    </source>
</evidence>
<accession>A0A6J7UTU5</accession>
<proteinExistence type="predicted"/>